<evidence type="ECO:0008006" key="3">
    <source>
        <dbReference type="Google" id="ProtNLM"/>
    </source>
</evidence>
<dbReference type="RefSeq" id="WP_016561706.1">
    <property type="nucleotide sequence ID" value="NZ_AP014839.1"/>
</dbReference>
<evidence type="ECO:0000313" key="1">
    <source>
        <dbReference type="EMBL" id="RMS55558.1"/>
    </source>
</evidence>
<dbReference type="Proteomes" id="UP000270834">
    <property type="component" value="Unassembled WGS sequence"/>
</dbReference>
<dbReference type="EMBL" id="RBSQ01000565">
    <property type="protein sequence ID" value="RMS55558.1"/>
    <property type="molecule type" value="Genomic_DNA"/>
</dbReference>
<accession>A0A3E1N6I6</accession>
<comment type="caution">
    <text evidence="1">The sequence shown here is derived from an EMBL/GenBank/DDBJ whole genome shotgun (WGS) entry which is preliminary data.</text>
</comment>
<sequence>MAITLILGCKQGDFNARHDGSCEGISFYFCMRALDLGPVPGLADLMQQRNIGGKVERIMDLQDQICGGLMSSGTYETGIDGVPISNPSGGNLPGIRNQGKAIQAFHNLYSQEAQTLGCKSIGTLSSFFEGGFVQLLTHTIQLLIRSRRGAALIAMQSPTPHSVALAYDGSDLYFFDPNSGVHELTNLASAATELENHLTTRYAVPYCVHANMFKLNH</sequence>
<evidence type="ECO:0000313" key="2">
    <source>
        <dbReference type="Proteomes" id="UP000270834"/>
    </source>
</evidence>
<dbReference type="AlphaFoldDB" id="A0A3E1N6I6"/>
<proteinExistence type="predicted"/>
<reference evidence="1 2" key="1">
    <citation type="submission" date="2018-08" db="EMBL/GenBank/DDBJ databases">
        <title>Recombination of ecologically and evolutionarily significant loci maintains genetic cohesion in the Pseudomonas syringae species complex.</title>
        <authorList>
            <person name="Dillon M."/>
            <person name="Thakur S."/>
            <person name="Almeida R.N.D."/>
            <person name="Weir B.S."/>
            <person name="Guttman D.S."/>
        </authorList>
    </citation>
    <scope>NUCLEOTIDE SEQUENCE [LARGE SCALE GENOMIC DNA]</scope>
    <source>
        <strain evidence="1 2">ICMP 7846</strain>
    </source>
</reference>
<protein>
    <recommendedName>
        <fullName evidence="3">Peptidase C58 YopT-type domain-containing protein</fullName>
    </recommendedName>
</protein>
<gene>
    <name evidence="1" type="ORF">ALP65_01175</name>
</gene>
<dbReference type="Gene3D" id="3.90.70.20">
    <property type="match status" value="1"/>
</dbReference>
<name>A0A3E1N6I6_PSEAI</name>
<organism evidence="1 2">
    <name type="scientific">Pseudomonas aeruginosa</name>
    <dbReference type="NCBI Taxonomy" id="287"/>
    <lineage>
        <taxon>Bacteria</taxon>
        <taxon>Pseudomonadati</taxon>
        <taxon>Pseudomonadota</taxon>
        <taxon>Gammaproteobacteria</taxon>
        <taxon>Pseudomonadales</taxon>
        <taxon>Pseudomonadaceae</taxon>
        <taxon>Pseudomonas</taxon>
    </lineage>
</organism>